<dbReference type="OrthoDB" id="4494186at2759"/>
<gene>
    <name evidence="2" type="ORF">SI65_02444</name>
</gene>
<protein>
    <submittedName>
        <fullName evidence="2">Uncharacterized protein</fullName>
    </submittedName>
</protein>
<dbReference type="EMBL" id="JXNT01000002">
    <property type="protein sequence ID" value="ODM21600.1"/>
    <property type="molecule type" value="Genomic_DNA"/>
</dbReference>
<comment type="caution">
    <text evidence="2">The sequence shown here is derived from an EMBL/GenBank/DDBJ whole genome shotgun (WGS) entry which is preliminary data.</text>
</comment>
<proteinExistence type="predicted"/>
<dbReference type="AlphaFoldDB" id="A0A1E3BKW1"/>
<dbReference type="VEuPathDB" id="FungiDB:SI65_02444"/>
<organism evidence="2 3">
    <name type="scientific">Aspergillus cristatus</name>
    <name type="common">Chinese Fuzhuan brick tea-fermentation fungus</name>
    <name type="synonym">Eurotium cristatum</name>
    <dbReference type="NCBI Taxonomy" id="573508"/>
    <lineage>
        <taxon>Eukaryota</taxon>
        <taxon>Fungi</taxon>
        <taxon>Dikarya</taxon>
        <taxon>Ascomycota</taxon>
        <taxon>Pezizomycotina</taxon>
        <taxon>Eurotiomycetes</taxon>
        <taxon>Eurotiomycetidae</taxon>
        <taxon>Eurotiales</taxon>
        <taxon>Aspergillaceae</taxon>
        <taxon>Aspergillus</taxon>
        <taxon>Aspergillus subgen. Aspergillus</taxon>
    </lineage>
</organism>
<dbReference type="Proteomes" id="UP000094569">
    <property type="component" value="Unassembled WGS sequence"/>
</dbReference>
<keyword evidence="1" id="KW-0812">Transmembrane</keyword>
<keyword evidence="1" id="KW-1133">Transmembrane helix</keyword>
<keyword evidence="3" id="KW-1185">Reference proteome</keyword>
<keyword evidence="1" id="KW-0472">Membrane</keyword>
<evidence type="ECO:0000256" key="1">
    <source>
        <dbReference type="SAM" id="Phobius"/>
    </source>
</evidence>
<evidence type="ECO:0000313" key="3">
    <source>
        <dbReference type="Proteomes" id="UP000094569"/>
    </source>
</evidence>
<feature type="transmembrane region" description="Helical" evidence="1">
    <location>
        <begin position="44"/>
        <end position="71"/>
    </location>
</feature>
<name>A0A1E3BKW1_ASPCR</name>
<reference evidence="2 3" key="1">
    <citation type="journal article" date="2016" name="BMC Genomics">
        <title>Comparative genomic and transcriptomic analyses of the Fuzhuan brick tea-fermentation fungus Aspergillus cristatus.</title>
        <authorList>
            <person name="Ge Y."/>
            <person name="Wang Y."/>
            <person name="Liu Y."/>
            <person name="Tan Y."/>
            <person name="Ren X."/>
            <person name="Zhang X."/>
            <person name="Hyde K.D."/>
            <person name="Liu Y."/>
            <person name="Liu Z."/>
        </authorList>
    </citation>
    <scope>NUCLEOTIDE SEQUENCE [LARGE SCALE GENOMIC DNA]</scope>
    <source>
        <strain evidence="2 3">GZAAS20.1005</strain>
    </source>
</reference>
<accession>A0A1E3BKW1</accession>
<evidence type="ECO:0000313" key="2">
    <source>
        <dbReference type="EMBL" id="ODM21600.1"/>
    </source>
</evidence>
<feature type="transmembrane region" description="Helical" evidence="1">
    <location>
        <begin position="16"/>
        <end position="37"/>
    </location>
</feature>
<sequence>MPSTYQVFYRRPYTPIHFFTATAIMTILVFACVLAAYMSGPRSFAVLCILSTSFGGLSGAVTGLSVLAISIDPDTCWTTKRRVGGDGDGEERAVMVKRPLIGYKALRMEIETPDGYDGVWVDGYKYEDALIRL</sequence>